<evidence type="ECO:0000256" key="4">
    <source>
        <dbReference type="ARBA" id="ARBA00022786"/>
    </source>
</evidence>
<dbReference type="SUPFAM" id="SSF56204">
    <property type="entry name" value="Hect, E3 ligase catalytic domain"/>
    <property type="match status" value="1"/>
</dbReference>
<reference evidence="8" key="1">
    <citation type="submission" date="2020-05" db="EMBL/GenBank/DDBJ databases">
        <title>Mycena genomes resolve the evolution of fungal bioluminescence.</title>
        <authorList>
            <person name="Tsai I.J."/>
        </authorList>
    </citation>
    <scope>NUCLEOTIDE SEQUENCE</scope>
    <source>
        <strain evidence="8">110903Hualien_Pintung</strain>
    </source>
</reference>
<evidence type="ECO:0000256" key="1">
    <source>
        <dbReference type="ARBA" id="ARBA00000885"/>
    </source>
</evidence>
<keyword evidence="4 5" id="KW-0833">Ubl conjugation pathway</keyword>
<dbReference type="AlphaFoldDB" id="A0A8H6VTJ9"/>
<accession>A0A8H6VTJ9</accession>
<dbReference type="PANTHER" id="PTHR45700:SF2">
    <property type="entry name" value="UBIQUITIN-PROTEIN LIGASE E3C"/>
    <property type="match status" value="1"/>
</dbReference>
<evidence type="ECO:0000256" key="5">
    <source>
        <dbReference type="PROSITE-ProRule" id="PRU00104"/>
    </source>
</evidence>
<keyword evidence="9" id="KW-1185">Reference proteome</keyword>
<dbReference type="Gene3D" id="3.90.1750.10">
    <property type="entry name" value="Hect, E3 ligase catalytic domains"/>
    <property type="match status" value="1"/>
</dbReference>
<dbReference type="Pfam" id="PF00632">
    <property type="entry name" value="HECT"/>
    <property type="match status" value="1"/>
</dbReference>
<dbReference type="SMART" id="SM00119">
    <property type="entry name" value="HECTc"/>
    <property type="match status" value="1"/>
</dbReference>
<comment type="catalytic activity">
    <reaction evidence="1">
        <text>S-ubiquitinyl-[E2 ubiquitin-conjugating enzyme]-L-cysteine + [acceptor protein]-L-lysine = [E2 ubiquitin-conjugating enzyme]-L-cysteine + N(6)-ubiquitinyl-[acceptor protein]-L-lysine.</text>
        <dbReference type="EC" id="2.3.2.26"/>
    </reaction>
</comment>
<dbReference type="InterPro" id="IPR035983">
    <property type="entry name" value="Hect_E3_ubiquitin_ligase"/>
</dbReference>
<keyword evidence="3" id="KW-0808">Transferase</keyword>
<dbReference type="EMBL" id="JACAZE010000028">
    <property type="protein sequence ID" value="KAF7289578.1"/>
    <property type="molecule type" value="Genomic_DNA"/>
</dbReference>
<evidence type="ECO:0000313" key="8">
    <source>
        <dbReference type="EMBL" id="KAF7289578.1"/>
    </source>
</evidence>
<feature type="region of interest" description="Disordered" evidence="6">
    <location>
        <begin position="266"/>
        <end position="304"/>
    </location>
</feature>
<evidence type="ECO:0000313" key="9">
    <source>
        <dbReference type="Proteomes" id="UP000613580"/>
    </source>
</evidence>
<protein>
    <recommendedName>
        <fullName evidence="2">HECT-type E3 ubiquitin transferase</fullName>
        <ecNumber evidence="2">2.3.2.26</ecNumber>
    </recommendedName>
</protein>
<dbReference type="GO" id="GO:0006511">
    <property type="term" value="P:ubiquitin-dependent protein catabolic process"/>
    <property type="evidence" value="ECO:0007669"/>
    <property type="project" value="TreeGrafter"/>
</dbReference>
<dbReference type="GO" id="GO:0000209">
    <property type="term" value="P:protein polyubiquitination"/>
    <property type="evidence" value="ECO:0007669"/>
    <property type="project" value="InterPro"/>
</dbReference>
<gene>
    <name evidence="8" type="ORF">HMN09_01319800</name>
</gene>
<feature type="active site" description="Glycyl thioester intermediate" evidence="5">
    <location>
        <position position="938"/>
    </location>
</feature>
<dbReference type="InterPro" id="IPR000569">
    <property type="entry name" value="HECT_dom"/>
</dbReference>
<dbReference type="PROSITE" id="PS50237">
    <property type="entry name" value="HECT"/>
    <property type="match status" value="1"/>
</dbReference>
<organism evidence="8 9">
    <name type="scientific">Mycena chlorophos</name>
    <name type="common">Agaric fungus</name>
    <name type="synonym">Agaricus chlorophos</name>
    <dbReference type="NCBI Taxonomy" id="658473"/>
    <lineage>
        <taxon>Eukaryota</taxon>
        <taxon>Fungi</taxon>
        <taxon>Dikarya</taxon>
        <taxon>Basidiomycota</taxon>
        <taxon>Agaricomycotina</taxon>
        <taxon>Agaricomycetes</taxon>
        <taxon>Agaricomycetidae</taxon>
        <taxon>Agaricales</taxon>
        <taxon>Marasmiineae</taxon>
        <taxon>Mycenaceae</taxon>
        <taxon>Mycena</taxon>
    </lineage>
</organism>
<dbReference type="FunFam" id="3.30.2160.10:FF:000002">
    <property type="entry name" value="Putative Ubiquitin-protein ligase E3C"/>
    <property type="match status" value="1"/>
</dbReference>
<dbReference type="Gene3D" id="3.30.2160.10">
    <property type="entry name" value="Hect, E3 ligase catalytic domain"/>
    <property type="match status" value="1"/>
</dbReference>
<name>A0A8H6VTJ9_MYCCL</name>
<comment type="caution">
    <text evidence="8">The sequence shown here is derived from an EMBL/GenBank/DDBJ whole genome shotgun (WGS) entry which is preliminary data.</text>
</comment>
<dbReference type="Gene3D" id="3.30.2410.10">
    <property type="entry name" value="Hect, E3 ligase catalytic domain"/>
    <property type="match status" value="1"/>
</dbReference>
<evidence type="ECO:0000259" key="7">
    <source>
        <dbReference type="PROSITE" id="PS50237"/>
    </source>
</evidence>
<dbReference type="CDD" id="cd23766">
    <property type="entry name" value="IQCG"/>
    <property type="match status" value="1"/>
</dbReference>
<evidence type="ECO:0000256" key="2">
    <source>
        <dbReference type="ARBA" id="ARBA00012485"/>
    </source>
</evidence>
<dbReference type="InterPro" id="IPR044611">
    <property type="entry name" value="E3A/B/C-like"/>
</dbReference>
<sequence length="970" mass="108129">MFFTGPQERKRINLGGASSNTSLASLTDQAKARREERILLKKRNDSATRIQAWWRGVAAAKRTRAQMRQVFEQNVDRITGLRCLVLMGRDEEVLGQWSQTMVQRGEASLFAAANQPSWLVLVRQACFLLLRSVAASPQAPNAVPHLKVINMLVAADTATRNTGPQGRETTANILLHLSRRGLYPFLAQAIRFTTIADGKSSTSLPLLVPLATVAFSVSLADSEAYRNSVSASILSSPSRCYRIGYHYDASRISHLLPSTGADGLHGASHLHIPPPNALDGAPAPTAAATGTAQSRSYDSDSDDEAHRPVVSVVTSFTAAPPPPLPTLDARTQKRLQSLVATSHLNDLLRITQKQPDAARRALFDLILALEGIWPAKRTDILGAIVVGGSGTSVIKELWRGSVRRASATSILQEYARPASPSDPNLPAVLFLADLYNHALLTMGDDEFFAQQTTPQGSRNPMSTDELIVLTRLLLDIAFGLYQGRQDVDASETTETFGPKSVRFTWEEVREKVTKCLVAIHARDSRRRFTPDDHWLVSNQIDIKSFVEAALFEEQQLSSNNSRAVTTRQIARIAPRLGILHNIPFSIPFHTRVQVFRSFILNDIVLRGEDNRYAPRFAITVRRDHIAQDGFDRLREADLKGRIGITFIDQFGEEEAGIDGGGVFKEFFTSLCREVFDTDRGLWLANTNNELYPNPHAYAVEPHNLNWYRFIGRIIGKAMYEGILVDVPFAGFFLAKWLGKQSYLDDLQSLDPELYNGLVFLKNYTGNPEDLALNFTVATEDFGVTKTINLIPNGSNIPVTKENRLQYIYYVSHYRLSRQIKQQSEAFFEGLSEIIDPKWLKMFNQQELQQLIGGTDQPIDIDDLAGNTQYGGLYDANHPTIVSFWRVVRSFTQKEQEKLLRFVTSCARPPLLGFKELHPHFAIRDAGADELRLPTSSTCVNLLKLPRYTTEKVLRAKLLQAISANAGFDLS</sequence>
<dbReference type="GO" id="GO:0061630">
    <property type="term" value="F:ubiquitin protein ligase activity"/>
    <property type="evidence" value="ECO:0007669"/>
    <property type="project" value="UniProtKB-EC"/>
</dbReference>
<feature type="domain" description="HECT" evidence="7">
    <location>
        <begin position="634"/>
        <end position="970"/>
    </location>
</feature>
<evidence type="ECO:0000256" key="3">
    <source>
        <dbReference type="ARBA" id="ARBA00022679"/>
    </source>
</evidence>
<dbReference type="CDD" id="cd00078">
    <property type="entry name" value="HECTc"/>
    <property type="match status" value="1"/>
</dbReference>
<dbReference type="PANTHER" id="PTHR45700">
    <property type="entry name" value="UBIQUITIN-PROTEIN LIGASE E3C"/>
    <property type="match status" value="1"/>
</dbReference>
<evidence type="ECO:0000256" key="6">
    <source>
        <dbReference type="SAM" id="MobiDB-lite"/>
    </source>
</evidence>
<feature type="compositionally biased region" description="Low complexity" evidence="6">
    <location>
        <begin position="280"/>
        <end position="292"/>
    </location>
</feature>
<dbReference type="OrthoDB" id="8068875at2759"/>
<dbReference type="EC" id="2.3.2.26" evidence="2"/>
<proteinExistence type="predicted"/>
<dbReference type="Proteomes" id="UP000613580">
    <property type="component" value="Unassembled WGS sequence"/>
</dbReference>
<dbReference type="FunFam" id="3.30.2410.10:FF:000011">
    <property type="entry name" value="Putative Ubiquitin-protein ligase E3C"/>
    <property type="match status" value="1"/>
</dbReference>
<dbReference type="PROSITE" id="PS50096">
    <property type="entry name" value="IQ"/>
    <property type="match status" value="1"/>
</dbReference>